<dbReference type="InterPro" id="IPR058240">
    <property type="entry name" value="rSAM_sf"/>
</dbReference>
<dbReference type="SUPFAM" id="SSF102114">
    <property type="entry name" value="Radical SAM enzymes"/>
    <property type="match status" value="1"/>
</dbReference>
<dbReference type="NCBIfam" id="TIGR03974">
    <property type="entry name" value="rSAM_six_Cys"/>
    <property type="match status" value="1"/>
</dbReference>
<gene>
    <name evidence="8" type="ORF">SAMN05660649_03008</name>
</gene>
<dbReference type="InterPro" id="IPR007197">
    <property type="entry name" value="rSAM"/>
</dbReference>
<dbReference type="InterPro" id="IPR047602">
    <property type="entry name" value="SPASM_CteB-like"/>
</dbReference>
<evidence type="ECO:0000256" key="3">
    <source>
        <dbReference type="ARBA" id="ARBA00022691"/>
    </source>
</evidence>
<dbReference type="GO" id="GO:0046872">
    <property type="term" value="F:metal ion binding"/>
    <property type="evidence" value="ECO:0007669"/>
    <property type="project" value="UniProtKB-KW"/>
</dbReference>
<protein>
    <recommendedName>
        <fullName evidence="7">Radical SAM core domain-containing protein</fullName>
    </recommendedName>
</protein>
<dbReference type="PROSITE" id="PS01305">
    <property type="entry name" value="MOAA_NIFB_PQQE"/>
    <property type="match status" value="1"/>
</dbReference>
<feature type="domain" description="Radical SAM core" evidence="7">
    <location>
        <begin position="94"/>
        <end position="327"/>
    </location>
</feature>
<dbReference type="PROSITE" id="PS51918">
    <property type="entry name" value="RADICAL_SAM"/>
    <property type="match status" value="1"/>
</dbReference>
<evidence type="ECO:0000313" key="9">
    <source>
        <dbReference type="Proteomes" id="UP000199337"/>
    </source>
</evidence>
<dbReference type="SFLD" id="SFLDG01386">
    <property type="entry name" value="main_SPASM_domain-containing"/>
    <property type="match status" value="1"/>
</dbReference>
<dbReference type="CDD" id="cd21124">
    <property type="entry name" value="SPASM_CteB-like"/>
    <property type="match status" value="1"/>
</dbReference>
<evidence type="ECO:0000313" key="8">
    <source>
        <dbReference type="EMBL" id="SFG88412.1"/>
    </source>
</evidence>
<keyword evidence="2" id="KW-0004">4Fe-4S</keyword>
<organism evidence="8 9">
    <name type="scientific">Desulfotruncus arcticus DSM 17038</name>
    <dbReference type="NCBI Taxonomy" id="1121424"/>
    <lineage>
        <taxon>Bacteria</taxon>
        <taxon>Bacillati</taxon>
        <taxon>Bacillota</taxon>
        <taxon>Clostridia</taxon>
        <taxon>Eubacteriales</taxon>
        <taxon>Desulfallaceae</taxon>
        <taxon>Desulfotruncus</taxon>
    </lineage>
</organism>
<keyword evidence="4" id="KW-0479">Metal-binding</keyword>
<dbReference type="SFLD" id="SFLDG01067">
    <property type="entry name" value="SPASM/twitch_domain_containing"/>
    <property type="match status" value="1"/>
</dbReference>
<dbReference type="GO" id="GO:0016491">
    <property type="term" value="F:oxidoreductase activity"/>
    <property type="evidence" value="ECO:0007669"/>
    <property type="project" value="InterPro"/>
</dbReference>
<dbReference type="InterPro" id="IPR024025">
    <property type="entry name" value="SCIFF_rSAM_maturase"/>
</dbReference>
<keyword evidence="5" id="KW-0408">Iron</keyword>
<evidence type="ECO:0000256" key="2">
    <source>
        <dbReference type="ARBA" id="ARBA00022485"/>
    </source>
</evidence>
<dbReference type="EMBL" id="FOOX01000011">
    <property type="protein sequence ID" value="SFG88412.1"/>
    <property type="molecule type" value="Genomic_DNA"/>
</dbReference>
<keyword evidence="6" id="KW-0411">Iron-sulfur</keyword>
<dbReference type="GO" id="GO:0051539">
    <property type="term" value="F:4 iron, 4 sulfur cluster binding"/>
    <property type="evidence" value="ECO:0007669"/>
    <property type="project" value="UniProtKB-KW"/>
</dbReference>
<dbReference type="PANTHER" id="PTHR43273">
    <property type="entry name" value="ANAEROBIC SULFATASE-MATURATING ENZYME HOMOLOG ASLB-RELATED"/>
    <property type="match status" value="1"/>
</dbReference>
<evidence type="ECO:0000256" key="1">
    <source>
        <dbReference type="ARBA" id="ARBA00001966"/>
    </source>
</evidence>
<reference evidence="9" key="1">
    <citation type="submission" date="2016-10" db="EMBL/GenBank/DDBJ databases">
        <authorList>
            <person name="Varghese N."/>
            <person name="Submissions S."/>
        </authorList>
    </citation>
    <scope>NUCLEOTIDE SEQUENCE [LARGE SCALE GENOMIC DNA]</scope>
    <source>
        <strain evidence="9">DSM 17038</strain>
    </source>
</reference>
<keyword evidence="3" id="KW-0949">S-adenosyl-L-methionine</keyword>
<dbReference type="Pfam" id="PF13186">
    <property type="entry name" value="SPASM"/>
    <property type="match status" value="1"/>
</dbReference>
<name>A0A1I2VGU5_9FIRM</name>
<dbReference type="Pfam" id="PF13353">
    <property type="entry name" value="Fer4_12"/>
    <property type="match status" value="1"/>
</dbReference>
<accession>A0A1I2VGU5</accession>
<comment type="cofactor">
    <cofactor evidence="1">
        <name>[4Fe-4S] cluster</name>
        <dbReference type="ChEBI" id="CHEBI:49883"/>
    </cofactor>
</comment>
<dbReference type="SFLD" id="SFLDG01384">
    <property type="entry name" value="thioether_bond_formation_requi"/>
    <property type="match status" value="1"/>
</dbReference>
<dbReference type="InterPro" id="IPR023885">
    <property type="entry name" value="4Fe4S-binding_SPASM_dom"/>
</dbReference>
<sequence>MKGMNGMIHAYTFDGANIVFDVNSNQVHIVDEPSFNLIKDYETMGIDELKSKYCPVYGTAVVEEILEEIAELIDKGLLFSADPLAGGFNLPEREPVVKALCLHLAHDCNLRCRYCFAGQGDFGGERGLMSASVGRKAIDFLLTASGSRRHVEVDFFGGEPLLNRPVMLELVDYGQVKAREAGKEIKFTLTTNTLLFDLDLQRFAGENNLAVVLSIDGRPDVHDRMRPTPAGKGSYARVAERIVQFINSPYCGEHYVRGTFTRHNLDFSEDVRHLAELGCRQISVEPVVAGADTDYALREEDVPTIMLEYDKLTRYILELHRTGNPIDFFHYNVELEEGPCLAKRLTGCSAGIEYLAVAPGGNLYPCHQFVGREDYNLGTVFDDAINKNSAYSFSKAHIYNKSACKNCWAKFNCSGGCHANALAFNGSLFEPYRLGCILARKRLECALYLKAKLYNSYIEE</sequence>
<keyword evidence="9" id="KW-1185">Reference proteome</keyword>
<dbReference type="Proteomes" id="UP000199337">
    <property type="component" value="Unassembled WGS sequence"/>
</dbReference>
<dbReference type="InterPro" id="IPR013785">
    <property type="entry name" value="Aldolase_TIM"/>
</dbReference>
<dbReference type="Gene3D" id="3.20.20.70">
    <property type="entry name" value="Aldolase class I"/>
    <property type="match status" value="1"/>
</dbReference>
<evidence type="ECO:0000256" key="6">
    <source>
        <dbReference type="ARBA" id="ARBA00023014"/>
    </source>
</evidence>
<dbReference type="PANTHER" id="PTHR43273:SF8">
    <property type="entry name" value="RADICAL SAM DOMAIN PROTEIN"/>
    <property type="match status" value="1"/>
</dbReference>
<dbReference type="SFLD" id="SFLDS00029">
    <property type="entry name" value="Radical_SAM"/>
    <property type="match status" value="1"/>
</dbReference>
<dbReference type="InterPro" id="IPR023867">
    <property type="entry name" value="Sulphatase_maturase_rSAM"/>
</dbReference>
<evidence type="ECO:0000256" key="4">
    <source>
        <dbReference type="ARBA" id="ARBA00022723"/>
    </source>
</evidence>
<proteinExistence type="predicted"/>
<evidence type="ECO:0000259" key="7">
    <source>
        <dbReference type="PROSITE" id="PS51918"/>
    </source>
</evidence>
<dbReference type="InterPro" id="IPR000385">
    <property type="entry name" value="MoaA_NifB_PqqE_Fe-S-bd_CS"/>
</dbReference>
<dbReference type="AlphaFoldDB" id="A0A1I2VGU5"/>
<dbReference type="NCBIfam" id="TIGR04085">
    <property type="entry name" value="rSAM_more_4Fe4S"/>
    <property type="match status" value="1"/>
</dbReference>
<dbReference type="CDD" id="cd01335">
    <property type="entry name" value="Radical_SAM"/>
    <property type="match status" value="1"/>
</dbReference>
<dbReference type="STRING" id="341036.SAMN05660649_03008"/>
<evidence type="ECO:0000256" key="5">
    <source>
        <dbReference type="ARBA" id="ARBA00023004"/>
    </source>
</evidence>